<dbReference type="Gene3D" id="2.115.10.20">
    <property type="entry name" value="Glycosyl hydrolase domain, family 43"/>
    <property type="match status" value="1"/>
</dbReference>
<dbReference type="InterPro" id="IPR006710">
    <property type="entry name" value="Glyco_hydro_43"/>
</dbReference>
<dbReference type="Pfam" id="PF04616">
    <property type="entry name" value="Glyco_hydro_43"/>
    <property type="match status" value="1"/>
</dbReference>
<evidence type="ECO:0000256" key="2">
    <source>
        <dbReference type="ARBA" id="ARBA00022801"/>
    </source>
</evidence>
<organism evidence="4 5">
    <name type="scientific">Bacillus safensis</name>
    <dbReference type="NCBI Taxonomy" id="561879"/>
    <lineage>
        <taxon>Bacteria</taxon>
        <taxon>Bacillati</taxon>
        <taxon>Bacillota</taxon>
        <taxon>Bacilli</taxon>
        <taxon>Bacillales</taxon>
        <taxon>Bacillaceae</taxon>
        <taxon>Bacillus</taxon>
    </lineage>
</organism>
<dbReference type="SUPFAM" id="SSF75005">
    <property type="entry name" value="Arabinanase/levansucrase/invertase"/>
    <property type="match status" value="1"/>
</dbReference>
<keyword evidence="2" id="KW-0378">Hydrolase</keyword>
<dbReference type="EMBL" id="AP021906">
    <property type="protein sequence ID" value="BBP90025.1"/>
    <property type="molecule type" value="Genomic_DNA"/>
</dbReference>
<dbReference type="GO" id="GO:0004553">
    <property type="term" value="F:hydrolase activity, hydrolyzing O-glycosyl compounds"/>
    <property type="evidence" value="ECO:0007669"/>
    <property type="project" value="InterPro"/>
</dbReference>
<dbReference type="Proteomes" id="UP000464658">
    <property type="component" value="Chromosome"/>
</dbReference>
<dbReference type="InterPro" id="IPR051795">
    <property type="entry name" value="Glycosyl_Hydrlase_43"/>
</dbReference>
<dbReference type="InterPro" id="IPR023296">
    <property type="entry name" value="Glyco_hydro_beta-prop_sf"/>
</dbReference>
<dbReference type="AlphaFoldDB" id="A0A5S9MAX0"/>
<protein>
    <recommendedName>
        <fullName evidence="6">Beta-xylosidase C-terminal Concanavalin A-like domain-containing protein</fullName>
    </recommendedName>
</protein>
<dbReference type="PANTHER" id="PTHR42812">
    <property type="entry name" value="BETA-XYLOSIDASE"/>
    <property type="match status" value="1"/>
</dbReference>
<name>A0A5S9MAX0_BACIA</name>
<evidence type="ECO:0000313" key="5">
    <source>
        <dbReference type="Proteomes" id="UP000464658"/>
    </source>
</evidence>
<keyword evidence="3" id="KW-0326">Glycosidase</keyword>
<comment type="similarity">
    <text evidence="1">Belongs to the glycosyl hydrolase 43 family.</text>
</comment>
<reference evidence="4 5" key="1">
    <citation type="submission" date="2019-12" db="EMBL/GenBank/DDBJ databases">
        <title>Full genome sequence of a Bacillus safensis strain isolated from commercially available natto in Indonesia.</title>
        <authorList>
            <person name="Yoshida M."/>
            <person name="Uomi M."/>
            <person name="Waturangi D."/>
            <person name="Ekaputri J.J."/>
            <person name="Setiamarga D.H.E."/>
        </authorList>
    </citation>
    <scope>NUCLEOTIDE SEQUENCE [LARGE SCALE GENOMIC DNA]</scope>
    <source>
        <strain evidence="4 5">IDN1</strain>
    </source>
</reference>
<evidence type="ECO:0000256" key="3">
    <source>
        <dbReference type="ARBA" id="ARBA00023295"/>
    </source>
</evidence>
<gene>
    <name evidence="4" type="ORF">BsIDN1_36430</name>
</gene>
<dbReference type="PANTHER" id="PTHR42812:SF12">
    <property type="entry name" value="BETA-XYLOSIDASE-RELATED"/>
    <property type="match status" value="1"/>
</dbReference>
<proteinExistence type="inferred from homology"/>
<sequence length="114" mass="12814">MKITNPVLKGFNPDPSICRVGEDYYMAVSTFEWFPGVQIYHSKDLVHWRLAARPLQKTSQLDMKGNPDSGGVWAPCLSYADGQFWLIYSDIKVVDGPFKDGHNYLVTASEVDGD</sequence>
<accession>A0A5S9MAX0</accession>
<dbReference type="GO" id="GO:0005975">
    <property type="term" value="P:carbohydrate metabolic process"/>
    <property type="evidence" value="ECO:0007669"/>
    <property type="project" value="InterPro"/>
</dbReference>
<evidence type="ECO:0008006" key="6">
    <source>
        <dbReference type="Google" id="ProtNLM"/>
    </source>
</evidence>
<evidence type="ECO:0000256" key="1">
    <source>
        <dbReference type="ARBA" id="ARBA00009865"/>
    </source>
</evidence>
<evidence type="ECO:0000313" key="4">
    <source>
        <dbReference type="EMBL" id="BBP90025.1"/>
    </source>
</evidence>